<evidence type="ECO:0000256" key="2">
    <source>
        <dbReference type="SAM" id="SignalP"/>
    </source>
</evidence>
<accession>A0A1I2DEM5</accession>
<feature type="region of interest" description="Disordered" evidence="1">
    <location>
        <begin position="27"/>
        <end position="73"/>
    </location>
</feature>
<feature type="signal peptide" evidence="2">
    <location>
        <begin position="1"/>
        <end position="24"/>
    </location>
</feature>
<sequence>MRMRKLAIASLLVAGVALSGSVFAQDGAAAPQAGTTQSATQHHAKHSKNKSHKSAKGSKSSKKNALPATTTTP</sequence>
<organism evidence="3 4">
    <name type="scientific">Dyella marensis</name>
    <dbReference type="NCBI Taxonomy" id="500610"/>
    <lineage>
        <taxon>Bacteria</taxon>
        <taxon>Pseudomonadati</taxon>
        <taxon>Pseudomonadota</taxon>
        <taxon>Gammaproteobacteria</taxon>
        <taxon>Lysobacterales</taxon>
        <taxon>Rhodanobacteraceae</taxon>
        <taxon>Dyella</taxon>
    </lineage>
</organism>
<keyword evidence="4" id="KW-1185">Reference proteome</keyword>
<dbReference type="RefSeq" id="WP_143096486.1">
    <property type="nucleotide sequence ID" value="NZ_FONH01000004.1"/>
</dbReference>
<feature type="chain" id="PRO_5011727313" description="Acid shock protein" evidence="2">
    <location>
        <begin position="25"/>
        <end position="73"/>
    </location>
</feature>
<evidence type="ECO:0008006" key="5">
    <source>
        <dbReference type="Google" id="ProtNLM"/>
    </source>
</evidence>
<reference evidence="4" key="1">
    <citation type="submission" date="2016-10" db="EMBL/GenBank/DDBJ databases">
        <authorList>
            <person name="Varghese N."/>
            <person name="Submissions S."/>
        </authorList>
    </citation>
    <scope>NUCLEOTIDE SEQUENCE [LARGE SCALE GENOMIC DNA]</scope>
    <source>
        <strain evidence="4">UNC178MFTsu3.1</strain>
    </source>
</reference>
<dbReference type="EMBL" id="FONH01000004">
    <property type="protein sequence ID" value="SFE78831.1"/>
    <property type="molecule type" value="Genomic_DNA"/>
</dbReference>
<proteinExistence type="predicted"/>
<feature type="compositionally biased region" description="Basic residues" evidence="1">
    <location>
        <begin position="42"/>
        <end position="62"/>
    </location>
</feature>
<gene>
    <name evidence="3" type="ORF">SAMN02799615_01658</name>
</gene>
<dbReference type="AlphaFoldDB" id="A0A1I2DEM5"/>
<keyword evidence="2" id="KW-0732">Signal</keyword>
<protein>
    <recommendedName>
        <fullName evidence="5">Acid shock protein</fullName>
    </recommendedName>
</protein>
<evidence type="ECO:0000313" key="3">
    <source>
        <dbReference type="EMBL" id="SFE78831.1"/>
    </source>
</evidence>
<evidence type="ECO:0000256" key="1">
    <source>
        <dbReference type="SAM" id="MobiDB-lite"/>
    </source>
</evidence>
<dbReference type="Proteomes" id="UP000199477">
    <property type="component" value="Unassembled WGS sequence"/>
</dbReference>
<evidence type="ECO:0000313" key="4">
    <source>
        <dbReference type="Proteomes" id="UP000199477"/>
    </source>
</evidence>
<name>A0A1I2DEM5_9GAMM</name>